<evidence type="ECO:0000259" key="3">
    <source>
        <dbReference type="Pfam" id="PF13116"/>
    </source>
</evidence>
<reference evidence="4 5" key="1">
    <citation type="submission" date="2018-10" db="EMBL/GenBank/DDBJ databases">
        <title>Paraburkholderia sp. 7MK8-2, isolated from soil.</title>
        <authorList>
            <person name="Gao Z.-H."/>
            <person name="Qiu L.-H."/>
        </authorList>
    </citation>
    <scope>NUCLEOTIDE SEQUENCE [LARGE SCALE GENOMIC DNA]</scope>
    <source>
        <strain evidence="4 5">7MK8-2</strain>
    </source>
</reference>
<keyword evidence="2" id="KW-1133">Transmembrane helix</keyword>
<keyword evidence="2" id="KW-0472">Membrane</keyword>
<feature type="compositionally biased region" description="Basic and acidic residues" evidence="1">
    <location>
        <begin position="1388"/>
        <end position="1397"/>
    </location>
</feature>
<evidence type="ECO:0000256" key="2">
    <source>
        <dbReference type="SAM" id="Phobius"/>
    </source>
</evidence>
<dbReference type="Pfam" id="PF13116">
    <property type="entry name" value="YhdP"/>
    <property type="match status" value="1"/>
</dbReference>
<feature type="region of interest" description="Disordered" evidence="1">
    <location>
        <begin position="1388"/>
        <end position="1407"/>
    </location>
</feature>
<evidence type="ECO:0000313" key="4">
    <source>
        <dbReference type="EMBL" id="RKP51026.1"/>
    </source>
</evidence>
<feature type="transmembrane region" description="Helical" evidence="2">
    <location>
        <begin position="29"/>
        <end position="52"/>
    </location>
</feature>
<comment type="caution">
    <text evidence="4">The sequence shown here is derived from an EMBL/GenBank/DDBJ whole genome shotgun (WGS) entry which is preliminary data.</text>
</comment>
<dbReference type="RefSeq" id="WP_121277110.1">
    <property type="nucleotide sequence ID" value="NZ_RBZV01000002.1"/>
</dbReference>
<keyword evidence="2" id="KW-0812">Transmembrane</keyword>
<feature type="domain" description="YhdP central" evidence="3">
    <location>
        <begin position="23"/>
        <end position="1388"/>
    </location>
</feature>
<dbReference type="EMBL" id="RBZV01000002">
    <property type="protein sequence ID" value="RKP51026.1"/>
    <property type="molecule type" value="Genomic_DNA"/>
</dbReference>
<dbReference type="PANTHER" id="PTHR38690">
    <property type="entry name" value="PROTEASE-RELATED"/>
    <property type="match status" value="1"/>
</dbReference>
<keyword evidence="5" id="KW-1185">Reference proteome</keyword>
<accession>A0A494XQF9</accession>
<dbReference type="NCBIfam" id="TIGR02099">
    <property type="entry name" value="YhdP family protein"/>
    <property type="match status" value="1"/>
</dbReference>
<dbReference type="InterPro" id="IPR025263">
    <property type="entry name" value="YhdP_central"/>
</dbReference>
<dbReference type="PANTHER" id="PTHR38690:SF1">
    <property type="entry name" value="PROTEASE"/>
    <property type="match status" value="1"/>
</dbReference>
<gene>
    <name evidence="4" type="ORF">D7S89_08215</name>
</gene>
<organism evidence="4 5">
    <name type="scientific">Trinickia fusca</name>
    <dbReference type="NCBI Taxonomy" id="2419777"/>
    <lineage>
        <taxon>Bacteria</taxon>
        <taxon>Pseudomonadati</taxon>
        <taxon>Pseudomonadota</taxon>
        <taxon>Betaproteobacteria</taxon>
        <taxon>Burkholderiales</taxon>
        <taxon>Burkholderiaceae</taxon>
        <taxon>Trinickia</taxon>
    </lineage>
</organism>
<proteinExistence type="predicted"/>
<evidence type="ECO:0000256" key="1">
    <source>
        <dbReference type="SAM" id="MobiDB-lite"/>
    </source>
</evidence>
<dbReference type="InterPro" id="IPR011836">
    <property type="entry name" value="YhdP"/>
</dbReference>
<name>A0A494XQF9_9BURK</name>
<protein>
    <submittedName>
        <fullName evidence="4">TIGR02099 family protein</fullName>
    </submittedName>
</protein>
<dbReference type="OrthoDB" id="8521382at2"/>
<evidence type="ECO:0000313" key="5">
    <source>
        <dbReference type="Proteomes" id="UP000280434"/>
    </source>
</evidence>
<sequence>MSDSKESAEATFAGHARPDDPLLRRLLKIALAAAFIIYCLAAGLFLGLRYVVLPRIDDFRPRIEALVSTKLNAQLRIGKLAAHWSGLEPGIDVTDLTIRDRDGRLALTVPHATASLSWSSLVRVRPVLASLVVERPDVLVARAADGTLSVGGIQVATTHAGSDTFSTWLLSQQAIVLRGGTLRWRDARKAAPELALHEIRAAILNSGLTHRVALQAPPDGTVLKGPLDFRARFRHLPLAVAGKPQNWSGQAYVSTGPVDLPALARYVDFPIETYAGHIDNAIWLGFSGGHIRSASGQLQGYEVALRVRPTQPRLDMPVARFGWTLQIEPHRDYRLRLTNLHAELGQPPLADGTPVSRTLALTTLSGHYRVPSVEAGQLMEVSGDRVDLGLLAEFSRALPVPRRFLDELVRFDPRGMVANYTIGVERARPVDALAANEERVSGTAPVVHYRFKGELQGISLSAQEPPPGLSPAGHPRAGLPGFENLWGTIDADETHGTVSLDTVNAALTVPGEFDDPRLTFTRLAGHGEWTVTPAPGQPHKAFAIRVADLRVENDDTVGRVVANYTNPGHGRGSLDLTANIERAKVPAIPRYLPTSVGDHLRHYLGHGLQDGVSRNATIEVHGGLDEFPYSRNPKAGIFRIVAPFTGGKFDPTPYPQKTLKNGTPDVWPAFDGIDGVFTLRENVLRFDIDRARYKQVALEHVTGRIDDLGTHASNLIIDGHARGPLPDFLAYVNDSAVAGMTGHVGDKLSASGPATLALTLTVPRTADAHVSVAGTVGLLGNTIAAPQWPPLEQLAGRVHFTEHSLSLERVAGRWLGGGVRAGGALDSNGKYAFDIDGRIAADSARELDVQGPATRLLGHLFGDAPYSVQVRGGKGGTPDIVASSDLTGLALDFPAPLAKSRGTPMPFSFTLKPLANGPSPRGRAELQLGPLAASYVLHREAGTPRAHWVVEQGAIGIGHSAVPPAEGVSAVADLQTFDADAWRALIADLQLGEASAKAVATAPAGEQPQAAAGFAQASAVPAAQFMPSRFMLHTDTLKLLNRQWSNVAIDATHGERDWRAKIASNEVMGDVLWQPGIANGPSGVLQAHFTKAAIPASAGPDPVGQMMSSTSTQKMPAIDLLVDDLILHGRSLGKLAVNARNLDMDGVPVWQLDKLELTNPAVHLNANANWRAARRLGANAGPDAPRRTVIEFTLDIADAGGLLDRLGLPRTVKAGSGSLAGKVGWRGGPTAVDYPTLNGLMKLELHHGQILKVDPGVAKLLGVLSLQSLTRVLTLNFKDVIGEGLPFESVTATGQVNDGIARTEDFRMVTAPVRADLAGTVDLAAETQNLRVEVTPTINAGSAVIAATIVNPLVGLGAFVANLALAQSISHAFAVQYAVTGSWSHPQVERVSGDRGKMAAPAEATGH</sequence>
<dbReference type="Proteomes" id="UP000280434">
    <property type="component" value="Unassembled WGS sequence"/>
</dbReference>